<gene>
    <name evidence="6" type="ORF">SAMN04488570_3093</name>
</gene>
<evidence type="ECO:0000256" key="4">
    <source>
        <dbReference type="ARBA" id="ARBA00022833"/>
    </source>
</evidence>
<dbReference type="InterPro" id="IPR001818">
    <property type="entry name" value="Pept_M10_metallopeptidase"/>
</dbReference>
<dbReference type="STRING" id="642780.SAMN04488570_3093"/>
<evidence type="ECO:0000256" key="3">
    <source>
        <dbReference type="ARBA" id="ARBA00022801"/>
    </source>
</evidence>
<evidence type="ECO:0000256" key="1">
    <source>
        <dbReference type="ARBA" id="ARBA00022670"/>
    </source>
</evidence>
<feature type="domain" description="Peptidase M10 metallopeptidase" evidence="5">
    <location>
        <begin position="165"/>
        <end position="192"/>
    </location>
</feature>
<evidence type="ECO:0000259" key="5">
    <source>
        <dbReference type="Pfam" id="PF00413"/>
    </source>
</evidence>
<organism evidence="6 7">
    <name type="scientific">Nocardioides scoriae</name>
    <dbReference type="NCBI Taxonomy" id="642780"/>
    <lineage>
        <taxon>Bacteria</taxon>
        <taxon>Bacillati</taxon>
        <taxon>Actinomycetota</taxon>
        <taxon>Actinomycetes</taxon>
        <taxon>Propionibacteriales</taxon>
        <taxon>Nocardioidaceae</taxon>
        <taxon>Nocardioides</taxon>
    </lineage>
</organism>
<dbReference type="GO" id="GO:0031012">
    <property type="term" value="C:extracellular matrix"/>
    <property type="evidence" value="ECO:0007669"/>
    <property type="project" value="InterPro"/>
</dbReference>
<dbReference type="AlphaFoldDB" id="A0A1H1WD58"/>
<keyword evidence="2" id="KW-0479">Metal-binding</keyword>
<dbReference type="Pfam" id="PF00413">
    <property type="entry name" value="Peptidase_M10"/>
    <property type="match status" value="1"/>
</dbReference>
<keyword evidence="7" id="KW-1185">Reference proteome</keyword>
<evidence type="ECO:0000313" key="7">
    <source>
        <dbReference type="Proteomes" id="UP000198859"/>
    </source>
</evidence>
<keyword evidence="4" id="KW-0862">Zinc</keyword>
<evidence type="ECO:0000313" key="6">
    <source>
        <dbReference type="EMBL" id="SDS94069.1"/>
    </source>
</evidence>
<dbReference type="GO" id="GO:0008270">
    <property type="term" value="F:zinc ion binding"/>
    <property type="evidence" value="ECO:0007669"/>
    <property type="project" value="InterPro"/>
</dbReference>
<dbReference type="EMBL" id="LT629757">
    <property type="protein sequence ID" value="SDS94069.1"/>
    <property type="molecule type" value="Genomic_DNA"/>
</dbReference>
<dbReference type="SUPFAM" id="SSF55486">
    <property type="entry name" value="Metalloproteases ('zincins'), catalytic domain"/>
    <property type="match status" value="1"/>
</dbReference>
<dbReference type="GO" id="GO:0004222">
    <property type="term" value="F:metalloendopeptidase activity"/>
    <property type="evidence" value="ECO:0007669"/>
    <property type="project" value="InterPro"/>
</dbReference>
<keyword evidence="1" id="KW-0645">Protease</keyword>
<proteinExistence type="predicted"/>
<accession>A0A1H1WD58</accession>
<keyword evidence="3" id="KW-0378">Hydrolase</keyword>
<evidence type="ECO:0000256" key="2">
    <source>
        <dbReference type="ARBA" id="ARBA00022723"/>
    </source>
</evidence>
<sequence>MSVLVVVAALAGRCSDRLEPLPDRPTFYEDGSYSFLSTQTYDAGVPVTWDHCRPIEVVLNPYDAPPGAEALVRDALRDLEQVSAFRFAWGGLRSQRPAPGRRTGPVLVSFSTADETTRMTEGVAGLGGSSWSELEGTRAWFRTGEVTLSASYFALLHDRGETGLMRAVVLHELGHVLGLDHVASTEEIMNGEAGGTLQLGHGDLTGLAKLGSQPCRT</sequence>
<name>A0A1H1WD58_9ACTN</name>
<protein>
    <submittedName>
        <fullName evidence="6">Matrixin</fullName>
    </submittedName>
</protein>
<dbReference type="GO" id="GO:0006508">
    <property type="term" value="P:proteolysis"/>
    <property type="evidence" value="ECO:0007669"/>
    <property type="project" value="UniProtKB-KW"/>
</dbReference>
<dbReference type="Proteomes" id="UP000198859">
    <property type="component" value="Chromosome I"/>
</dbReference>
<dbReference type="Gene3D" id="3.40.390.10">
    <property type="entry name" value="Collagenase (Catalytic Domain)"/>
    <property type="match status" value="1"/>
</dbReference>
<reference evidence="7" key="1">
    <citation type="submission" date="2016-10" db="EMBL/GenBank/DDBJ databases">
        <authorList>
            <person name="Varghese N."/>
            <person name="Submissions S."/>
        </authorList>
    </citation>
    <scope>NUCLEOTIDE SEQUENCE [LARGE SCALE GENOMIC DNA]</scope>
    <source>
        <strain evidence="7">DSM 22127</strain>
    </source>
</reference>
<dbReference type="InterPro" id="IPR024079">
    <property type="entry name" value="MetalloPept_cat_dom_sf"/>
</dbReference>